<evidence type="ECO:0000313" key="4">
    <source>
        <dbReference type="Proteomes" id="UP000249203"/>
    </source>
</evidence>
<organism evidence="2 4">
    <name type="scientific">Aliidiomarina maris</name>
    <dbReference type="NCBI Taxonomy" id="531312"/>
    <lineage>
        <taxon>Bacteria</taxon>
        <taxon>Pseudomonadati</taxon>
        <taxon>Pseudomonadota</taxon>
        <taxon>Gammaproteobacteria</taxon>
        <taxon>Alteromonadales</taxon>
        <taxon>Idiomarinaceae</taxon>
        <taxon>Aliidiomarina</taxon>
    </lineage>
</organism>
<proteinExistence type="predicted"/>
<dbReference type="GO" id="GO:0015562">
    <property type="term" value="F:efflux transmembrane transporter activity"/>
    <property type="evidence" value="ECO:0007669"/>
    <property type="project" value="TreeGrafter"/>
</dbReference>
<comment type="caution">
    <text evidence="2">The sequence shown here is derived from an EMBL/GenBank/DDBJ whole genome shotgun (WGS) entry which is preliminary data.</text>
</comment>
<dbReference type="Gene3D" id="1.10.287.470">
    <property type="entry name" value="Helix hairpin bin"/>
    <property type="match status" value="1"/>
</dbReference>
<keyword evidence="5" id="KW-1185">Reference proteome</keyword>
<evidence type="ECO:0000313" key="2">
    <source>
        <dbReference type="EMBL" id="RAK01390.1"/>
    </source>
</evidence>
<dbReference type="Gene3D" id="2.40.420.20">
    <property type="match status" value="1"/>
</dbReference>
<protein>
    <submittedName>
        <fullName evidence="3">Efflux transporter periplasmic adaptor subunit</fullName>
    </submittedName>
    <submittedName>
        <fullName evidence="2">HlyD family secretion protein</fullName>
    </submittedName>
</protein>
<dbReference type="RefSeq" id="WP_111567895.1">
    <property type="nucleotide sequence ID" value="NZ_PIPK01000001.1"/>
</dbReference>
<dbReference type="Proteomes" id="UP000249203">
    <property type="component" value="Unassembled WGS sequence"/>
</dbReference>
<dbReference type="AlphaFoldDB" id="A0A327X2S7"/>
<feature type="coiled-coil region" evidence="1">
    <location>
        <begin position="189"/>
        <end position="235"/>
    </location>
</feature>
<dbReference type="Gene3D" id="2.40.50.100">
    <property type="match status" value="1"/>
</dbReference>
<dbReference type="Gene3D" id="2.40.30.170">
    <property type="match status" value="1"/>
</dbReference>
<gene>
    <name evidence="2" type="ORF">B0I24_10113</name>
    <name evidence="3" type="ORF">CWE07_00055</name>
</gene>
<name>A0A327X2S7_9GAMM</name>
<reference evidence="3 5" key="1">
    <citation type="journal article" date="2018" name="Front. Microbiol.">
        <title>Genome-Based Analysis Reveals the Taxonomy and Diversity of the Family Idiomarinaceae.</title>
        <authorList>
            <person name="Liu Y."/>
            <person name="Lai Q."/>
            <person name="Shao Z."/>
        </authorList>
    </citation>
    <scope>NUCLEOTIDE SEQUENCE [LARGE SCALE GENOMIC DNA]</scope>
    <source>
        <strain evidence="3 5">CF12-14</strain>
    </source>
</reference>
<evidence type="ECO:0000313" key="5">
    <source>
        <dbReference type="Proteomes" id="UP000287865"/>
    </source>
</evidence>
<accession>A0A327X2S7</accession>
<dbReference type="PANTHER" id="PTHR30469:SF33">
    <property type="entry name" value="SLR1207 PROTEIN"/>
    <property type="match status" value="1"/>
</dbReference>
<keyword evidence="1" id="KW-0175">Coiled coil</keyword>
<evidence type="ECO:0000313" key="3">
    <source>
        <dbReference type="EMBL" id="RUO28239.1"/>
    </source>
</evidence>
<evidence type="ECO:0000256" key="1">
    <source>
        <dbReference type="SAM" id="Coils"/>
    </source>
</evidence>
<reference evidence="2 4" key="2">
    <citation type="submission" date="2018-06" db="EMBL/GenBank/DDBJ databases">
        <title>Genomic Encyclopedia of Type Strains, Phase III (KMG-III): the genomes of soil and plant-associated and newly described type strains.</title>
        <authorList>
            <person name="Whitman W."/>
        </authorList>
    </citation>
    <scope>NUCLEOTIDE SEQUENCE [LARGE SCALE GENOMIC DNA]</scope>
    <source>
        <strain evidence="2 4">CGMCC 1.15366</strain>
    </source>
</reference>
<dbReference type="EMBL" id="PIPK01000001">
    <property type="protein sequence ID" value="RUO28239.1"/>
    <property type="molecule type" value="Genomic_DNA"/>
</dbReference>
<feature type="coiled-coil region" evidence="1">
    <location>
        <begin position="138"/>
        <end position="165"/>
    </location>
</feature>
<dbReference type="GO" id="GO:1990281">
    <property type="term" value="C:efflux pump complex"/>
    <property type="evidence" value="ECO:0007669"/>
    <property type="project" value="TreeGrafter"/>
</dbReference>
<sequence length="416" mass="47157">MDKQLSKPPLRPNRLLLIAAALVVMAVIAWHLHANTSRFQSSLTLNDITVATVQPRVLRESISLRASVAPQHTVFLDLTDGGRVEQRFIEQGSYVEKGDPLVQLSNTSLQLDLISREAQVTEQMNFLRNTQMTIETNRLNLQRDILDLEYQIKTLERHIEQNERLHARSMISAEELTSLRESLSYQQSVLALTRQSQETEETIRELQVNQLAESVEMLTRNLDFARQNVNNLLVRAPISGYLSEFNVENGESRASGSRLGQIDIPDSYKLIANIDEFYLNRVQLGMAAIVTIAGQTHELQVDRIDSRVTNNQFQIEFLLPDDIRMTRGQSLNLTLHLEASETERLAIPRGPFLQEGGGHFVYVLDSQSRYAVRTPVTLGRQTPQWIEVLDGLPAGAKIITSSYRDFQQADSIQLQQ</sequence>
<dbReference type="EMBL" id="QLMD01000001">
    <property type="protein sequence ID" value="RAK01390.1"/>
    <property type="molecule type" value="Genomic_DNA"/>
</dbReference>
<dbReference type="OrthoDB" id="1957187at2"/>
<dbReference type="PANTHER" id="PTHR30469">
    <property type="entry name" value="MULTIDRUG RESISTANCE PROTEIN MDTA"/>
    <property type="match status" value="1"/>
</dbReference>
<dbReference type="Proteomes" id="UP000287865">
    <property type="component" value="Unassembled WGS sequence"/>
</dbReference>
<dbReference type="SUPFAM" id="SSF111369">
    <property type="entry name" value="HlyD-like secretion proteins"/>
    <property type="match status" value="1"/>
</dbReference>